<evidence type="ECO:0000313" key="2">
    <source>
        <dbReference type="Proteomes" id="UP001177021"/>
    </source>
</evidence>
<name>A0ACB0M047_TRIPR</name>
<comment type="caution">
    <text evidence="1">The sequence shown here is derived from an EMBL/GenBank/DDBJ whole genome shotgun (WGS) entry which is preliminary data.</text>
</comment>
<keyword evidence="2" id="KW-1185">Reference proteome</keyword>
<protein>
    <submittedName>
        <fullName evidence="1">Uncharacterized protein</fullName>
    </submittedName>
</protein>
<reference evidence="1" key="1">
    <citation type="submission" date="2023-10" db="EMBL/GenBank/DDBJ databases">
        <authorList>
            <person name="Rodriguez Cubillos JULIANA M."/>
            <person name="De Vega J."/>
        </authorList>
    </citation>
    <scope>NUCLEOTIDE SEQUENCE</scope>
</reference>
<dbReference type="Proteomes" id="UP001177021">
    <property type="component" value="Unassembled WGS sequence"/>
</dbReference>
<gene>
    <name evidence="1" type="ORF">MILVUS5_LOCUS37370</name>
</gene>
<dbReference type="EMBL" id="CASHSV030000716">
    <property type="protein sequence ID" value="CAJ2673998.1"/>
    <property type="molecule type" value="Genomic_DNA"/>
</dbReference>
<proteinExistence type="predicted"/>
<accession>A0ACB0M047</accession>
<evidence type="ECO:0000313" key="1">
    <source>
        <dbReference type="EMBL" id="CAJ2673998.1"/>
    </source>
</evidence>
<organism evidence="1 2">
    <name type="scientific">Trifolium pratense</name>
    <name type="common">Red clover</name>
    <dbReference type="NCBI Taxonomy" id="57577"/>
    <lineage>
        <taxon>Eukaryota</taxon>
        <taxon>Viridiplantae</taxon>
        <taxon>Streptophyta</taxon>
        <taxon>Embryophyta</taxon>
        <taxon>Tracheophyta</taxon>
        <taxon>Spermatophyta</taxon>
        <taxon>Magnoliopsida</taxon>
        <taxon>eudicotyledons</taxon>
        <taxon>Gunneridae</taxon>
        <taxon>Pentapetalae</taxon>
        <taxon>rosids</taxon>
        <taxon>fabids</taxon>
        <taxon>Fabales</taxon>
        <taxon>Fabaceae</taxon>
        <taxon>Papilionoideae</taxon>
        <taxon>50 kb inversion clade</taxon>
        <taxon>NPAAA clade</taxon>
        <taxon>Hologalegina</taxon>
        <taxon>IRL clade</taxon>
        <taxon>Trifolieae</taxon>
        <taxon>Trifolium</taxon>
    </lineage>
</organism>
<sequence length="68" mass="7371">MSPNKEEGMVMKDIKSLSFRRKLPNITKSFMMPPGSGVEVQHANKVVNSQGSAVISKPKSHGTVSVET</sequence>